<name>A0A8K0WUN1_9HYPO</name>
<evidence type="ECO:0000256" key="2">
    <source>
        <dbReference type="SAM" id="MobiDB-lite"/>
    </source>
</evidence>
<dbReference type="SMART" id="SM00355">
    <property type="entry name" value="ZnF_C2H2"/>
    <property type="match status" value="3"/>
</dbReference>
<dbReference type="AlphaFoldDB" id="A0A8K0WUN1"/>
<keyword evidence="1" id="KW-0862">Zinc</keyword>
<comment type="caution">
    <text evidence="4">The sequence shown here is derived from an EMBL/GenBank/DDBJ whole genome shotgun (WGS) entry which is preliminary data.</text>
</comment>
<dbReference type="InterPro" id="IPR059009">
    <property type="entry name" value="Znf_C2H2_17_1st"/>
</dbReference>
<feature type="compositionally biased region" description="Polar residues" evidence="2">
    <location>
        <begin position="22"/>
        <end position="38"/>
    </location>
</feature>
<keyword evidence="1" id="KW-0479">Metal-binding</keyword>
<keyword evidence="1" id="KW-0863">Zinc-finger</keyword>
<dbReference type="GO" id="GO:0006357">
    <property type="term" value="P:regulation of transcription by RNA polymerase II"/>
    <property type="evidence" value="ECO:0007669"/>
    <property type="project" value="TreeGrafter"/>
</dbReference>
<keyword evidence="5" id="KW-1185">Reference proteome</keyword>
<dbReference type="GO" id="GO:0005634">
    <property type="term" value="C:nucleus"/>
    <property type="evidence" value="ECO:0007669"/>
    <property type="project" value="TreeGrafter"/>
</dbReference>
<reference evidence="4" key="1">
    <citation type="journal article" date="2021" name="Nat. Commun.">
        <title>Genetic determinants of endophytism in the Arabidopsis root mycobiome.</title>
        <authorList>
            <person name="Mesny F."/>
            <person name="Miyauchi S."/>
            <person name="Thiergart T."/>
            <person name="Pickel B."/>
            <person name="Atanasova L."/>
            <person name="Karlsson M."/>
            <person name="Huettel B."/>
            <person name="Barry K.W."/>
            <person name="Haridas S."/>
            <person name="Chen C."/>
            <person name="Bauer D."/>
            <person name="Andreopoulos W."/>
            <person name="Pangilinan J."/>
            <person name="LaButti K."/>
            <person name="Riley R."/>
            <person name="Lipzen A."/>
            <person name="Clum A."/>
            <person name="Drula E."/>
            <person name="Henrissat B."/>
            <person name="Kohler A."/>
            <person name="Grigoriev I.V."/>
            <person name="Martin F.M."/>
            <person name="Hacquard S."/>
        </authorList>
    </citation>
    <scope>NUCLEOTIDE SEQUENCE</scope>
    <source>
        <strain evidence="4">MPI-CAGE-CH-0235</strain>
    </source>
</reference>
<gene>
    <name evidence="4" type="ORF">B0I35DRAFT_493699</name>
</gene>
<dbReference type="InterPro" id="IPR013087">
    <property type="entry name" value="Znf_C2H2_type"/>
</dbReference>
<sequence>MPTPARLGPMTKRTVHDKRSPPVQSDPQSVQKYSPRQNTCRDGRSRKLSTELRKWTYPYLPPRILRFRTSLATPLDDFLSAAEVSIALCTLDATVVLCRKLAREHLLPPYEYTKLHELPLQHPVPVMSVAFEPRNFIHDGAYPPIGDEHDHAPEPRYSDNDVAELSHYTADPILPDDRAVMEDESRILADDTSVQDPTRLDLTAEAFPSPIQVPLPPPSIPDHLSDTKDVSPGAASPPSRIKSIAKPERDVQKQADGKFHCPLKDCKEDVRAFARKCEWSKHMDKHERPYRCPSDGCENLPGFTYSGGLLRHEREVHGMHGGPKNTVNCPHPNCKRHTGKGFSRQENLNEHLRRVHTNIDGTTPPADVNSPEEDDSDKAGVKRKRRSSVTQSSEEMDEMRNEIKRVKEENEKLRAEVQQQSQHSLAMMAQIAELQDALRHGISTHSLGAPTAQMI</sequence>
<evidence type="ECO:0000313" key="5">
    <source>
        <dbReference type="Proteomes" id="UP000813444"/>
    </source>
</evidence>
<proteinExistence type="predicted"/>
<dbReference type="Proteomes" id="UP000813444">
    <property type="component" value="Unassembled WGS sequence"/>
</dbReference>
<feature type="region of interest" description="Disordered" evidence="2">
    <location>
        <begin position="208"/>
        <end position="250"/>
    </location>
</feature>
<dbReference type="EMBL" id="JAGPNK010000002">
    <property type="protein sequence ID" value="KAH7325786.1"/>
    <property type="molecule type" value="Genomic_DNA"/>
</dbReference>
<dbReference type="PANTHER" id="PTHR46179:SF24">
    <property type="entry name" value="C2H2-TYPE DOMAIN-CONTAINING PROTEIN"/>
    <property type="match status" value="1"/>
</dbReference>
<dbReference type="PROSITE" id="PS50157">
    <property type="entry name" value="ZINC_FINGER_C2H2_2"/>
    <property type="match status" value="1"/>
</dbReference>
<organism evidence="4 5">
    <name type="scientific">Stachybotrys elegans</name>
    <dbReference type="NCBI Taxonomy" id="80388"/>
    <lineage>
        <taxon>Eukaryota</taxon>
        <taxon>Fungi</taxon>
        <taxon>Dikarya</taxon>
        <taxon>Ascomycota</taxon>
        <taxon>Pezizomycotina</taxon>
        <taxon>Sordariomycetes</taxon>
        <taxon>Hypocreomycetidae</taxon>
        <taxon>Hypocreales</taxon>
        <taxon>Stachybotryaceae</taxon>
        <taxon>Stachybotrys</taxon>
    </lineage>
</organism>
<evidence type="ECO:0000259" key="3">
    <source>
        <dbReference type="PROSITE" id="PS50157"/>
    </source>
</evidence>
<dbReference type="OrthoDB" id="5305647at2759"/>
<dbReference type="Pfam" id="PF26177">
    <property type="entry name" value="zf_C2H2_17_1st"/>
    <property type="match status" value="1"/>
</dbReference>
<dbReference type="GO" id="GO:0008270">
    <property type="term" value="F:zinc ion binding"/>
    <property type="evidence" value="ECO:0007669"/>
    <property type="project" value="UniProtKB-KW"/>
</dbReference>
<evidence type="ECO:0000256" key="1">
    <source>
        <dbReference type="PROSITE-ProRule" id="PRU00042"/>
    </source>
</evidence>
<dbReference type="InterPro" id="IPR059095">
    <property type="entry name" value="Znf_C2H2_17_2nd"/>
</dbReference>
<dbReference type="InterPro" id="IPR051061">
    <property type="entry name" value="Zinc_finger_trans_reg"/>
</dbReference>
<dbReference type="PANTHER" id="PTHR46179">
    <property type="entry name" value="ZINC FINGER PROTEIN"/>
    <property type="match status" value="1"/>
</dbReference>
<evidence type="ECO:0000313" key="4">
    <source>
        <dbReference type="EMBL" id="KAH7325786.1"/>
    </source>
</evidence>
<feature type="region of interest" description="Disordered" evidence="2">
    <location>
        <begin position="1"/>
        <end position="45"/>
    </location>
</feature>
<protein>
    <recommendedName>
        <fullName evidence="3">C2H2-type domain-containing protein</fullName>
    </recommendedName>
</protein>
<dbReference type="Gene3D" id="3.30.160.60">
    <property type="entry name" value="Classic Zinc Finger"/>
    <property type="match status" value="2"/>
</dbReference>
<accession>A0A8K0WUN1</accession>
<dbReference type="Pfam" id="PF26176">
    <property type="entry name" value="zf_C2H2_17_2"/>
    <property type="match status" value="1"/>
</dbReference>
<feature type="domain" description="C2H2-type" evidence="3">
    <location>
        <begin position="332"/>
        <end position="361"/>
    </location>
</feature>
<feature type="compositionally biased region" description="Pro residues" evidence="2">
    <location>
        <begin position="211"/>
        <end position="220"/>
    </location>
</feature>
<feature type="region of interest" description="Disordered" evidence="2">
    <location>
        <begin position="357"/>
        <end position="400"/>
    </location>
</feature>